<comment type="caution">
    <text evidence="8">The sequence shown here is derived from an EMBL/GenBank/DDBJ whole genome shotgun (WGS) entry which is preliminary data.</text>
</comment>
<evidence type="ECO:0000256" key="6">
    <source>
        <dbReference type="RuleBase" id="RU003682"/>
    </source>
</evidence>
<reference evidence="8" key="1">
    <citation type="journal article" date="2023" name="Plant J.">
        <title>The genome of the king protea, Protea cynaroides.</title>
        <authorList>
            <person name="Chang J."/>
            <person name="Duong T.A."/>
            <person name="Schoeman C."/>
            <person name="Ma X."/>
            <person name="Roodt D."/>
            <person name="Barker N."/>
            <person name="Li Z."/>
            <person name="Van de Peer Y."/>
            <person name="Mizrachi E."/>
        </authorList>
    </citation>
    <scope>NUCLEOTIDE SEQUENCE</scope>
    <source>
        <tissue evidence="8">Young leaves</tissue>
    </source>
</reference>
<dbReference type="GO" id="GO:0009685">
    <property type="term" value="P:gibberellin metabolic process"/>
    <property type="evidence" value="ECO:0007669"/>
    <property type="project" value="UniProtKB-ARBA"/>
</dbReference>
<feature type="domain" description="Fe2OG dioxygenase" evidence="7">
    <location>
        <begin position="219"/>
        <end position="319"/>
    </location>
</feature>
<dbReference type="Gene3D" id="2.60.120.330">
    <property type="entry name" value="B-lactam Antibiotic, Isopenicillin N Synthase, Chain"/>
    <property type="match status" value="1"/>
</dbReference>
<evidence type="ECO:0000313" key="8">
    <source>
        <dbReference type="EMBL" id="KAJ4954206.1"/>
    </source>
</evidence>
<evidence type="ECO:0000259" key="7">
    <source>
        <dbReference type="PROSITE" id="PS51471"/>
    </source>
</evidence>
<keyword evidence="2 6" id="KW-0479">Metal-binding</keyword>
<dbReference type="InterPro" id="IPR050231">
    <property type="entry name" value="Iron_ascorbate_oxido_reductase"/>
</dbReference>
<comment type="cofactor">
    <cofactor evidence="1">
        <name>L-ascorbate</name>
        <dbReference type="ChEBI" id="CHEBI:38290"/>
    </cofactor>
</comment>
<keyword evidence="9" id="KW-1185">Reference proteome</keyword>
<dbReference type="PANTHER" id="PTHR47990">
    <property type="entry name" value="2-OXOGLUTARATE (2OG) AND FE(II)-DEPENDENT OXYGENASE SUPERFAMILY PROTEIN-RELATED"/>
    <property type="match status" value="1"/>
</dbReference>
<comment type="similarity">
    <text evidence="6">Belongs to the iron/ascorbate-dependent oxidoreductase family.</text>
</comment>
<accession>A0A9Q0GW70</accession>
<dbReference type="InterPro" id="IPR044861">
    <property type="entry name" value="IPNS-like_FE2OG_OXY"/>
</dbReference>
<dbReference type="PROSITE" id="PS51471">
    <property type="entry name" value="FE2OG_OXY"/>
    <property type="match status" value="1"/>
</dbReference>
<dbReference type="OrthoDB" id="288590at2759"/>
<dbReference type="InterPro" id="IPR005123">
    <property type="entry name" value="Oxoglu/Fe-dep_dioxygenase_dom"/>
</dbReference>
<dbReference type="EMBL" id="JAMYWD010000012">
    <property type="protein sequence ID" value="KAJ4954206.1"/>
    <property type="molecule type" value="Genomic_DNA"/>
</dbReference>
<proteinExistence type="inferred from homology"/>
<keyword evidence="3 6" id="KW-0560">Oxidoreductase</keyword>
<evidence type="ECO:0000256" key="2">
    <source>
        <dbReference type="ARBA" id="ARBA00022723"/>
    </source>
</evidence>
<dbReference type="Proteomes" id="UP001141806">
    <property type="component" value="Unassembled WGS sequence"/>
</dbReference>
<name>A0A9Q0GW70_9MAGN</name>
<dbReference type="InterPro" id="IPR026992">
    <property type="entry name" value="DIOX_N"/>
</dbReference>
<evidence type="ECO:0000256" key="3">
    <source>
        <dbReference type="ARBA" id="ARBA00023002"/>
    </source>
</evidence>
<evidence type="ECO:0000313" key="9">
    <source>
        <dbReference type="Proteomes" id="UP001141806"/>
    </source>
</evidence>
<comment type="catalytic activity">
    <reaction evidence="5">
        <text>gibberellin A12 + 2 2-oxoglutarate + 3 O2 + H(+) = gibberellin A9 + 2 succinate + 3 CO2 + 2 H2O</text>
        <dbReference type="Rhea" id="RHEA:60772"/>
        <dbReference type="ChEBI" id="CHEBI:15377"/>
        <dbReference type="ChEBI" id="CHEBI:15378"/>
        <dbReference type="ChEBI" id="CHEBI:15379"/>
        <dbReference type="ChEBI" id="CHEBI:16526"/>
        <dbReference type="ChEBI" id="CHEBI:16810"/>
        <dbReference type="ChEBI" id="CHEBI:30031"/>
        <dbReference type="ChEBI" id="CHEBI:58627"/>
        <dbReference type="ChEBI" id="CHEBI:73255"/>
    </reaction>
    <physiologicalReaction direction="left-to-right" evidence="5">
        <dbReference type="Rhea" id="RHEA:60773"/>
    </physiologicalReaction>
</comment>
<dbReference type="Pfam" id="PF03171">
    <property type="entry name" value="2OG-FeII_Oxy"/>
    <property type="match status" value="1"/>
</dbReference>
<gene>
    <name evidence="8" type="ORF">NE237_031038</name>
</gene>
<dbReference type="PRINTS" id="PR00682">
    <property type="entry name" value="IPNSYNTHASE"/>
</dbReference>
<dbReference type="InterPro" id="IPR027443">
    <property type="entry name" value="IPNS-like_sf"/>
</dbReference>
<evidence type="ECO:0000256" key="1">
    <source>
        <dbReference type="ARBA" id="ARBA00001961"/>
    </source>
</evidence>
<dbReference type="AlphaFoldDB" id="A0A9Q0GW70"/>
<protein>
    <recommendedName>
        <fullName evidence="7">Fe2OG dioxygenase domain-containing protein</fullName>
    </recommendedName>
</protein>
<evidence type="ECO:0000256" key="5">
    <source>
        <dbReference type="ARBA" id="ARBA00050508"/>
    </source>
</evidence>
<evidence type="ECO:0000256" key="4">
    <source>
        <dbReference type="ARBA" id="ARBA00023004"/>
    </source>
</evidence>
<dbReference type="GO" id="GO:0046872">
    <property type="term" value="F:metal ion binding"/>
    <property type="evidence" value="ECO:0007669"/>
    <property type="project" value="UniProtKB-KW"/>
</dbReference>
<sequence length="376" mass="43428">MDSSSSTLLLSPPLSLKDQRDNGYVTFDSSLLRKQPKIPREFHWPHRDLVYAQEELREPLIDLQGFFLGDPVQTKQAADLIKDACLNHGFFQVINHGVHDNLIRAAHDHLNAFFNLPITQKLKARRIPGNMWGYSGAHADRFSSKLPWKETLSFGFHENTHQPIVVNYFTSLLGEDFEHTGFVYQRYCKAMKELSLVIMELLAISLGIDRLHYKRFFQDSNSIMRCNYYPPCQEPSRTLGTGPHCDPTSLTILHQDEVGGLEVYAHKEWKTVRPRSDAFVINIGDTFTALSNGRYKSCLHRAVVNSYRERRSLAFFLCPKEDKVVRPPEDLMGTEGLRKYPDFTWTNLLEFTQNHYRADDATLQSFSHWFLSSKQP</sequence>
<dbReference type="Pfam" id="PF14226">
    <property type="entry name" value="DIOX_N"/>
    <property type="match status" value="1"/>
</dbReference>
<dbReference type="SUPFAM" id="SSF51197">
    <property type="entry name" value="Clavaminate synthase-like"/>
    <property type="match status" value="1"/>
</dbReference>
<organism evidence="8 9">
    <name type="scientific">Protea cynaroides</name>
    <dbReference type="NCBI Taxonomy" id="273540"/>
    <lineage>
        <taxon>Eukaryota</taxon>
        <taxon>Viridiplantae</taxon>
        <taxon>Streptophyta</taxon>
        <taxon>Embryophyta</taxon>
        <taxon>Tracheophyta</taxon>
        <taxon>Spermatophyta</taxon>
        <taxon>Magnoliopsida</taxon>
        <taxon>Proteales</taxon>
        <taxon>Proteaceae</taxon>
        <taxon>Protea</taxon>
    </lineage>
</organism>
<dbReference type="FunFam" id="2.60.120.330:FF:000003">
    <property type="entry name" value="Gibberellin 20 oxidase 2"/>
    <property type="match status" value="1"/>
</dbReference>
<dbReference type="GO" id="GO:0016491">
    <property type="term" value="F:oxidoreductase activity"/>
    <property type="evidence" value="ECO:0007669"/>
    <property type="project" value="UniProtKB-KW"/>
</dbReference>
<keyword evidence="4 6" id="KW-0408">Iron</keyword>